<dbReference type="Pfam" id="PF00326">
    <property type="entry name" value="Peptidase_S9"/>
    <property type="match status" value="1"/>
</dbReference>
<dbReference type="Gene3D" id="1.20.1440.110">
    <property type="entry name" value="acylaminoacyl peptidase"/>
    <property type="match status" value="1"/>
</dbReference>
<feature type="domain" description="Peptidase S9 prolyl oligopeptidase catalytic" evidence="1">
    <location>
        <begin position="221"/>
        <end position="356"/>
    </location>
</feature>
<dbReference type="EMBL" id="JBEPML010000026">
    <property type="protein sequence ID" value="MET3794592.1"/>
    <property type="molecule type" value="Genomic_DNA"/>
</dbReference>
<evidence type="ECO:0000259" key="1">
    <source>
        <dbReference type="Pfam" id="PF00326"/>
    </source>
</evidence>
<dbReference type="PANTHER" id="PTHR22946">
    <property type="entry name" value="DIENELACTONE HYDROLASE DOMAIN-CONTAINING PROTEIN-RELATED"/>
    <property type="match status" value="1"/>
</dbReference>
<dbReference type="InterPro" id="IPR001375">
    <property type="entry name" value="Peptidase_S9_cat"/>
</dbReference>
<dbReference type="InterPro" id="IPR029058">
    <property type="entry name" value="AB_hydrolase_fold"/>
</dbReference>
<dbReference type="RefSeq" id="WP_354199488.1">
    <property type="nucleotide sequence ID" value="NZ_JBEPML010000026.1"/>
</dbReference>
<reference evidence="2 3" key="1">
    <citation type="submission" date="2024-06" db="EMBL/GenBank/DDBJ databases">
        <title>Genomic Encyclopedia of Type Strains, Phase IV (KMG-IV): sequencing the most valuable type-strain genomes for metagenomic binning, comparative biology and taxonomic classification.</title>
        <authorList>
            <person name="Goeker M."/>
        </authorList>
    </citation>
    <scope>NUCLEOTIDE SEQUENCE [LARGE SCALE GENOMIC DNA]</scope>
    <source>
        <strain evidence="2 3">DSM 27865</strain>
    </source>
</reference>
<accession>A0ABV2N700</accession>
<proteinExistence type="predicted"/>
<dbReference type="PANTHER" id="PTHR22946:SF12">
    <property type="entry name" value="CONIDIAL PIGMENT BIOSYNTHESIS PROTEIN AYG1 (AFU_ORTHOLOGUE AFUA_2G17550)"/>
    <property type="match status" value="1"/>
</dbReference>
<gene>
    <name evidence="2" type="ORF">ABID37_004832</name>
</gene>
<dbReference type="SUPFAM" id="SSF53474">
    <property type="entry name" value="alpha/beta-Hydrolases"/>
    <property type="match status" value="1"/>
</dbReference>
<dbReference type="GO" id="GO:0016787">
    <property type="term" value="F:hydrolase activity"/>
    <property type="evidence" value="ECO:0007669"/>
    <property type="project" value="UniProtKB-KW"/>
</dbReference>
<dbReference type="Proteomes" id="UP001549076">
    <property type="component" value="Unassembled WGS sequence"/>
</dbReference>
<sequence>MTQDDQTAIAKANAAHQRAMSMPRLLDYGMDFADATALFARTGAGEAWHEVAAQLGRERLSRADRAETEGLAFTAAEERQRAIAALVFAQMAFNFDVPEKRALYDELVSVCHALGRVSDLPFARCEASFGDRRLIGWLVRPLSSRAAGTVVLFGGQSGWGIAYLPVARALARRNLATLLVEGPGQGETRMEQGIYLDVDTDAAYSAWIDVILDDPTLGTPGIWGNSYGGLWAARTAAHDKRIAACCVNGSFATPGILPFRSAFEQSAAMLGTEDRDALEANFARLRFDPTAMRIDCPLLVLHGGADPLVNLPDQQPFLEAATGEATLKTWPDGDHTIYNHSFDRTTLVADWFAARLALR</sequence>
<organism evidence="2 3">
    <name type="scientific">Aquamicrobium terrae</name>
    <dbReference type="NCBI Taxonomy" id="1324945"/>
    <lineage>
        <taxon>Bacteria</taxon>
        <taxon>Pseudomonadati</taxon>
        <taxon>Pseudomonadota</taxon>
        <taxon>Alphaproteobacteria</taxon>
        <taxon>Hyphomicrobiales</taxon>
        <taxon>Phyllobacteriaceae</taxon>
        <taxon>Aquamicrobium</taxon>
    </lineage>
</organism>
<keyword evidence="3" id="KW-1185">Reference proteome</keyword>
<protein>
    <submittedName>
        <fullName evidence="2">Alpha-beta hydrolase superfamily lysophospholipase</fullName>
    </submittedName>
</protein>
<keyword evidence="2" id="KW-0378">Hydrolase</keyword>
<dbReference type="InterPro" id="IPR050261">
    <property type="entry name" value="FrsA_esterase"/>
</dbReference>
<dbReference type="Gene3D" id="3.40.50.1820">
    <property type="entry name" value="alpha/beta hydrolase"/>
    <property type="match status" value="1"/>
</dbReference>
<evidence type="ECO:0000313" key="2">
    <source>
        <dbReference type="EMBL" id="MET3794592.1"/>
    </source>
</evidence>
<name>A0ABV2N700_9HYPH</name>
<evidence type="ECO:0000313" key="3">
    <source>
        <dbReference type="Proteomes" id="UP001549076"/>
    </source>
</evidence>
<comment type="caution">
    <text evidence="2">The sequence shown here is derived from an EMBL/GenBank/DDBJ whole genome shotgun (WGS) entry which is preliminary data.</text>
</comment>